<sequence length="294" mass="34089">MKNYHLSRGPPKCAFKVDIQKAYDTVDWNFLRTILINFGFHQVMVKWIMKCVSTASFSFNVNGSLHGYFKGKRGLYQGDPLSPYLFTMIMEVLTLMLKRNIRREEAFQFHLKCERQEIINVCFADDLFILPKSTTFFANVGIEVKNQILKMMHFEARELPVKYLGVPLISSGLFHKDCKILVQKVKNKIDDWKNKSLSFAGRIQHVASVLSPMQVYWSSIFILPKAIIKKIEAVSRGFLWCQRDMKRSKAKVKWDVVCHSKSEGGLVYYRIGNPYGLNGSTHTVFKKENFGMFQ</sequence>
<keyword evidence="2" id="KW-0695">RNA-directed DNA polymerase</keyword>
<dbReference type="Pfam" id="PF00078">
    <property type="entry name" value="RVT_1"/>
    <property type="match status" value="1"/>
</dbReference>
<keyword evidence="3" id="KW-1185">Reference proteome</keyword>
<comment type="caution">
    <text evidence="2">The sequence shown here is derived from an EMBL/GenBank/DDBJ whole genome shotgun (WGS) entry which is preliminary data.</text>
</comment>
<evidence type="ECO:0000313" key="2">
    <source>
        <dbReference type="EMBL" id="GJS62666.1"/>
    </source>
</evidence>
<protein>
    <submittedName>
        <fullName evidence="2">Reverse transcriptase domain, reverse transcriptase zinc-binding domain protein</fullName>
    </submittedName>
</protein>
<dbReference type="SUPFAM" id="SSF56672">
    <property type="entry name" value="DNA/RNA polymerases"/>
    <property type="match status" value="1"/>
</dbReference>
<reference evidence="2" key="2">
    <citation type="submission" date="2022-01" db="EMBL/GenBank/DDBJ databases">
        <authorList>
            <person name="Yamashiro T."/>
            <person name="Shiraishi A."/>
            <person name="Satake H."/>
            <person name="Nakayama K."/>
        </authorList>
    </citation>
    <scope>NUCLEOTIDE SEQUENCE</scope>
</reference>
<keyword evidence="2" id="KW-0548">Nucleotidyltransferase</keyword>
<accession>A0ABQ4XBP5</accession>
<dbReference type="PANTHER" id="PTHR33116:SF76">
    <property type="entry name" value="DUF4283 DOMAIN-CONTAINING PROTEIN"/>
    <property type="match status" value="1"/>
</dbReference>
<dbReference type="EMBL" id="BQNB010009376">
    <property type="protein sequence ID" value="GJS62666.1"/>
    <property type="molecule type" value="Genomic_DNA"/>
</dbReference>
<dbReference type="InterPro" id="IPR000477">
    <property type="entry name" value="RT_dom"/>
</dbReference>
<keyword evidence="2" id="KW-0808">Transferase</keyword>
<reference evidence="2" key="1">
    <citation type="journal article" date="2022" name="Int. J. Mol. Sci.">
        <title>Draft Genome of Tanacetum Coccineum: Genomic Comparison of Closely Related Tanacetum-Family Plants.</title>
        <authorList>
            <person name="Yamashiro T."/>
            <person name="Shiraishi A."/>
            <person name="Nakayama K."/>
            <person name="Satake H."/>
        </authorList>
    </citation>
    <scope>NUCLEOTIDE SEQUENCE</scope>
</reference>
<name>A0ABQ4XBP5_9ASTR</name>
<dbReference type="PANTHER" id="PTHR33116">
    <property type="entry name" value="REVERSE TRANSCRIPTASE ZINC-BINDING DOMAIN-CONTAINING PROTEIN-RELATED-RELATED"/>
    <property type="match status" value="1"/>
</dbReference>
<evidence type="ECO:0000259" key="1">
    <source>
        <dbReference type="PROSITE" id="PS50878"/>
    </source>
</evidence>
<dbReference type="GO" id="GO:0003964">
    <property type="term" value="F:RNA-directed DNA polymerase activity"/>
    <property type="evidence" value="ECO:0007669"/>
    <property type="project" value="UniProtKB-KW"/>
</dbReference>
<organism evidence="2 3">
    <name type="scientific">Tanacetum coccineum</name>
    <dbReference type="NCBI Taxonomy" id="301880"/>
    <lineage>
        <taxon>Eukaryota</taxon>
        <taxon>Viridiplantae</taxon>
        <taxon>Streptophyta</taxon>
        <taxon>Embryophyta</taxon>
        <taxon>Tracheophyta</taxon>
        <taxon>Spermatophyta</taxon>
        <taxon>Magnoliopsida</taxon>
        <taxon>eudicotyledons</taxon>
        <taxon>Gunneridae</taxon>
        <taxon>Pentapetalae</taxon>
        <taxon>asterids</taxon>
        <taxon>campanulids</taxon>
        <taxon>Asterales</taxon>
        <taxon>Asteraceae</taxon>
        <taxon>Asteroideae</taxon>
        <taxon>Anthemideae</taxon>
        <taxon>Anthemidinae</taxon>
        <taxon>Tanacetum</taxon>
    </lineage>
</organism>
<dbReference type="Proteomes" id="UP001151760">
    <property type="component" value="Unassembled WGS sequence"/>
</dbReference>
<evidence type="ECO:0000313" key="3">
    <source>
        <dbReference type="Proteomes" id="UP001151760"/>
    </source>
</evidence>
<feature type="domain" description="Reverse transcriptase" evidence="1">
    <location>
        <begin position="1"/>
        <end position="197"/>
    </location>
</feature>
<dbReference type="PROSITE" id="PS50878">
    <property type="entry name" value="RT_POL"/>
    <property type="match status" value="1"/>
</dbReference>
<dbReference type="InterPro" id="IPR043502">
    <property type="entry name" value="DNA/RNA_pol_sf"/>
</dbReference>
<gene>
    <name evidence="2" type="ORF">Tco_0657450</name>
</gene>
<proteinExistence type="predicted"/>